<dbReference type="PANTHER" id="PTHR43792">
    <property type="entry name" value="GNAT FAMILY, PUTATIVE (AFU_ORTHOLOGUE AFUA_3G00765)-RELATED-RELATED"/>
    <property type="match status" value="1"/>
</dbReference>
<dbReference type="PANTHER" id="PTHR43792:SF1">
    <property type="entry name" value="N-ACETYLTRANSFERASE DOMAIN-CONTAINING PROTEIN"/>
    <property type="match status" value="1"/>
</dbReference>
<dbReference type="GO" id="GO:0016747">
    <property type="term" value="F:acyltransferase activity, transferring groups other than amino-acyl groups"/>
    <property type="evidence" value="ECO:0007669"/>
    <property type="project" value="InterPro"/>
</dbReference>
<gene>
    <name evidence="2" type="ORF">Pan153_30560</name>
</gene>
<dbReference type="SUPFAM" id="SSF55729">
    <property type="entry name" value="Acyl-CoA N-acyltransferases (Nat)"/>
    <property type="match status" value="1"/>
</dbReference>
<protein>
    <submittedName>
        <fullName evidence="2">Acetyltransferase (GNAT) family protein</fullName>
    </submittedName>
</protein>
<keyword evidence="2" id="KW-0808">Transferase</keyword>
<dbReference type="RefSeq" id="WP_145456661.1">
    <property type="nucleotide sequence ID" value="NZ_CP036317.1"/>
</dbReference>
<dbReference type="PROSITE" id="PS51186">
    <property type="entry name" value="GNAT"/>
    <property type="match status" value="1"/>
</dbReference>
<dbReference type="InterPro" id="IPR016181">
    <property type="entry name" value="Acyl_CoA_acyltransferase"/>
</dbReference>
<dbReference type="Gene3D" id="3.40.630.30">
    <property type="match status" value="1"/>
</dbReference>
<evidence type="ECO:0000313" key="3">
    <source>
        <dbReference type="Proteomes" id="UP000320839"/>
    </source>
</evidence>
<dbReference type="InterPro" id="IPR051531">
    <property type="entry name" value="N-acetyltransferase"/>
</dbReference>
<proteinExistence type="predicted"/>
<feature type="domain" description="N-acetyltransferase" evidence="1">
    <location>
        <begin position="11"/>
        <end position="186"/>
    </location>
</feature>
<dbReference type="OrthoDB" id="9798081at2"/>
<organism evidence="2 3">
    <name type="scientific">Gimesia panareensis</name>
    <dbReference type="NCBI Taxonomy" id="2527978"/>
    <lineage>
        <taxon>Bacteria</taxon>
        <taxon>Pseudomonadati</taxon>
        <taxon>Planctomycetota</taxon>
        <taxon>Planctomycetia</taxon>
        <taxon>Planctomycetales</taxon>
        <taxon>Planctomycetaceae</taxon>
        <taxon>Gimesia</taxon>
    </lineage>
</organism>
<accession>A0A518FPY0</accession>
<evidence type="ECO:0000313" key="2">
    <source>
        <dbReference type="EMBL" id="QDV18398.1"/>
    </source>
</evidence>
<dbReference type="Proteomes" id="UP000320839">
    <property type="component" value="Chromosome"/>
</dbReference>
<dbReference type="AlphaFoldDB" id="A0A518FPY0"/>
<dbReference type="Pfam" id="PF13302">
    <property type="entry name" value="Acetyltransf_3"/>
    <property type="match status" value="1"/>
</dbReference>
<sequence>MQVPDLETDRLLVRPLTAADLQRAFEIIDRDWIGSAVSDDPIAMSKRKDWLNWTVLGYQQQSQLGNPPYGDRAIFLKSEKQLIGLCGLVPSFAPFGRIIDGCGDGFHSPEVGLFYCIDSRYRQQGYASEAARALIEFAFNEMQVRRMVATTEQDNQASMAVMQRLGFVLHFNSEPGWPEVVGCLSR</sequence>
<reference evidence="2 3" key="1">
    <citation type="submission" date="2019-02" db="EMBL/GenBank/DDBJ databases">
        <title>Deep-cultivation of Planctomycetes and their phenomic and genomic characterization uncovers novel biology.</title>
        <authorList>
            <person name="Wiegand S."/>
            <person name="Jogler M."/>
            <person name="Boedeker C."/>
            <person name="Pinto D."/>
            <person name="Vollmers J."/>
            <person name="Rivas-Marin E."/>
            <person name="Kohn T."/>
            <person name="Peeters S.H."/>
            <person name="Heuer A."/>
            <person name="Rast P."/>
            <person name="Oberbeckmann S."/>
            <person name="Bunk B."/>
            <person name="Jeske O."/>
            <person name="Meyerdierks A."/>
            <person name="Storesund J.E."/>
            <person name="Kallscheuer N."/>
            <person name="Luecker S."/>
            <person name="Lage O.M."/>
            <person name="Pohl T."/>
            <person name="Merkel B.J."/>
            <person name="Hornburger P."/>
            <person name="Mueller R.-W."/>
            <person name="Bruemmer F."/>
            <person name="Labrenz M."/>
            <person name="Spormann A.M."/>
            <person name="Op den Camp H."/>
            <person name="Overmann J."/>
            <person name="Amann R."/>
            <person name="Jetten M.S.M."/>
            <person name="Mascher T."/>
            <person name="Medema M.H."/>
            <person name="Devos D.P."/>
            <person name="Kaster A.-K."/>
            <person name="Ovreas L."/>
            <person name="Rohde M."/>
            <person name="Galperin M.Y."/>
            <person name="Jogler C."/>
        </authorList>
    </citation>
    <scope>NUCLEOTIDE SEQUENCE [LARGE SCALE GENOMIC DNA]</scope>
    <source>
        <strain evidence="2 3">Pan153</strain>
    </source>
</reference>
<dbReference type="InterPro" id="IPR000182">
    <property type="entry name" value="GNAT_dom"/>
</dbReference>
<evidence type="ECO:0000259" key="1">
    <source>
        <dbReference type="PROSITE" id="PS51186"/>
    </source>
</evidence>
<name>A0A518FPY0_9PLAN</name>
<dbReference type="EMBL" id="CP036317">
    <property type="protein sequence ID" value="QDV18398.1"/>
    <property type="molecule type" value="Genomic_DNA"/>
</dbReference>